<evidence type="ECO:0000256" key="6">
    <source>
        <dbReference type="ARBA" id="ARBA00023136"/>
    </source>
</evidence>
<feature type="transmembrane region" description="Helical" evidence="7">
    <location>
        <begin position="150"/>
        <end position="167"/>
    </location>
</feature>
<dbReference type="Proteomes" id="UP000245698">
    <property type="component" value="Unassembled WGS sequence"/>
</dbReference>
<dbReference type="Pfam" id="PF19300">
    <property type="entry name" value="BPD_transp_1_N"/>
    <property type="match status" value="1"/>
</dbReference>
<comment type="similarity">
    <text evidence="7">Belongs to the binding-protein-dependent transport system permease family.</text>
</comment>
<evidence type="ECO:0000313" key="9">
    <source>
        <dbReference type="EMBL" id="SJM33730.1"/>
    </source>
</evidence>
<feature type="domain" description="ABC transmembrane type-1" evidence="8">
    <location>
        <begin position="100"/>
        <end position="304"/>
    </location>
</feature>
<gene>
    <name evidence="9" type="ORF">BQ8482_360131</name>
</gene>
<protein>
    <submittedName>
        <fullName evidence="9">ABC transporter, membrane spanning protein</fullName>
    </submittedName>
</protein>
<dbReference type="AlphaFoldDB" id="A0A2P9ARE1"/>
<dbReference type="Pfam" id="PF00528">
    <property type="entry name" value="BPD_transp_1"/>
    <property type="match status" value="1"/>
</dbReference>
<reference evidence="10" key="1">
    <citation type="submission" date="2016-12" db="EMBL/GenBank/DDBJ databases">
        <authorList>
            <person name="Brunel B."/>
        </authorList>
    </citation>
    <scope>NUCLEOTIDE SEQUENCE [LARGE SCALE GENOMIC DNA]</scope>
</reference>
<dbReference type="GO" id="GO:0005886">
    <property type="term" value="C:plasma membrane"/>
    <property type="evidence" value="ECO:0007669"/>
    <property type="project" value="UniProtKB-SubCell"/>
</dbReference>
<dbReference type="Gene3D" id="1.10.3720.10">
    <property type="entry name" value="MetI-like"/>
    <property type="match status" value="1"/>
</dbReference>
<evidence type="ECO:0000256" key="5">
    <source>
        <dbReference type="ARBA" id="ARBA00022989"/>
    </source>
</evidence>
<evidence type="ECO:0000256" key="1">
    <source>
        <dbReference type="ARBA" id="ARBA00004651"/>
    </source>
</evidence>
<evidence type="ECO:0000256" key="2">
    <source>
        <dbReference type="ARBA" id="ARBA00022448"/>
    </source>
</evidence>
<organism evidence="9 10">
    <name type="scientific">Mesorhizobium delmotii</name>
    <dbReference type="NCBI Taxonomy" id="1631247"/>
    <lineage>
        <taxon>Bacteria</taxon>
        <taxon>Pseudomonadati</taxon>
        <taxon>Pseudomonadota</taxon>
        <taxon>Alphaproteobacteria</taxon>
        <taxon>Hyphomicrobiales</taxon>
        <taxon>Phyllobacteriaceae</taxon>
        <taxon>Mesorhizobium</taxon>
    </lineage>
</organism>
<dbReference type="CDD" id="cd06261">
    <property type="entry name" value="TM_PBP2"/>
    <property type="match status" value="1"/>
</dbReference>
<dbReference type="PROSITE" id="PS50928">
    <property type="entry name" value="ABC_TM1"/>
    <property type="match status" value="1"/>
</dbReference>
<dbReference type="SUPFAM" id="SSF161098">
    <property type="entry name" value="MetI-like"/>
    <property type="match status" value="1"/>
</dbReference>
<name>A0A2P9ARE1_9HYPH</name>
<feature type="transmembrane region" description="Helical" evidence="7">
    <location>
        <begin position="99"/>
        <end position="130"/>
    </location>
</feature>
<evidence type="ECO:0000256" key="4">
    <source>
        <dbReference type="ARBA" id="ARBA00022692"/>
    </source>
</evidence>
<accession>A0A2P9ARE1</accession>
<keyword evidence="3" id="KW-1003">Cell membrane</keyword>
<evidence type="ECO:0000259" key="8">
    <source>
        <dbReference type="PROSITE" id="PS50928"/>
    </source>
</evidence>
<dbReference type="GO" id="GO:0055085">
    <property type="term" value="P:transmembrane transport"/>
    <property type="evidence" value="ECO:0007669"/>
    <property type="project" value="InterPro"/>
</dbReference>
<evidence type="ECO:0000313" key="10">
    <source>
        <dbReference type="Proteomes" id="UP000245698"/>
    </source>
</evidence>
<keyword evidence="10" id="KW-1185">Reference proteome</keyword>
<keyword evidence="2 7" id="KW-0813">Transport</keyword>
<evidence type="ECO:0000256" key="3">
    <source>
        <dbReference type="ARBA" id="ARBA00022475"/>
    </source>
</evidence>
<dbReference type="RefSeq" id="WP_123150404.1">
    <property type="nucleotide sequence ID" value="NZ_FUIG01000044.1"/>
</dbReference>
<dbReference type="EMBL" id="FUIG01000044">
    <property type="protein sequence ID" value="SJM33730.1"/>
    <property type="molecule type" value="Genomic_DNA"/>
</dbReference>
<dbReference type="InterPro" id="IPR045621">
    <property type="entry name" value="BPD_transp_1_N"/>
</dbReference>
<feature type="transmembrane region" description="Helical" evidence="7">
    <location>
        <begin position="236"/>
        <end position="260"/>
    </location>
</feature>
<keyword evidence="6 7" id="KW-0472">Membrane</keyword>
<sequence>MWKIILQRVTILVMMLFIVSVAAFCVPLLSDGDPARTILLSRVSDLDLAPEAVEALRRELGLDRPLPVQYLSWLGSALQGDFGYSFASRQPVASEIARALGVSITLALSALGAALLVALPLGTVAAMWPGGKVDGFTTLLIQTLVATPEYWFAPVSILVFALWLGILPSAGWQSWESLVLPAMALMLRPMAYFTQVTRAAMREVIAAPYITAARARGLSMNEAVVHHGLRNGSLPVVTFFALWFAGLLGGSVVIEVIFAVPGMGRLLYEAVVNNDVPVLQGGFVALVGLSILINTITDVLYVLFNPAMRGSHGH</sequence>
<keyword evidence="5 7" id="KW-1133">Transmembrane helix</keyword>
<dbReference type="PANTHER" id="PTHR43163">
    <property type="entry name" value="DIPEPTIDE TRANSPORT SYSTEM PERMEASE PROTEIN DPPB-RELATED"/>
    <property type="match status" value="1"/>
</dbReference>
<feature type="transmembrane region" description="Helical" evidence="7">
    <location>
        <begin position="280"/>
        <end position="304"/>
    </location>
</feature>
<evidence type="ECO:0000256" key="7">
    <source>
        <dbReference type="RuleBase" id="RU363032"/>
    </source>
</evidence>
<dbReference type="InterPro" id="IPR035906">
    <property type="entry name" value="MetI-like_sf"/>
</dbReference>
<comment type="subcellular location">
    <subcellularLocation>
        <location evidence="1 7">Cell membrane</location>
        <topology evidence="1 7">Multi-pass membrane protein</topology>
    </subcellularLocation>
</comment>
<proteinExistence type="inferred from homology"/>
<feature type="transmembrane region" description="Helical" evidence="7">
    <location>
        <begin position="12"/>
        <end position="30"/>
    </location>
</feature>
<dbReference type="PANTHER" id="PTHR43163:SF6">
    <property type="entry name" value="DIPEPTIDE TRANSPORT SYSTEM PERMEASE PROTEIN DPPB-RELATED"/>
    <property type="match status" value="1"/>
</dbReference>
<keyword evidence="4 7" id="KW-0812">Transmembrane</keyword>
<dbReference type="InterPro" id="IPR000515">
    <property type="entry name" value="MetI-like"/>
</dbReference>